<keyword evidence="1" id="KW-1185">Reference proteome</keyword>
<organism evidence="1 2">
    <name type="scientific">Globodera rostochiensis</name>
    <name type="common">Golden nematode worm</name>
    <name type="synonym">Heterodera rostochiensis</name>
    <dbReference type="NCBI Taxonomy" id="31243"/>
    <lineage>
        <taxon>Eukaryota</taxon>
        <taxon>Metazoa</taxon>
        <taxon>Ecdysozoa</taxon>
        <taxon>Nematoda</taxon>
        <taxon>Chromadorea</taxon>
        <taxon>Rhabditida</taxon>
        <taxon>Tylenchina</taxon>
        <taxon>Tylenchomorpha</taxon>
        <taxon>Tylenchoidea</taxon>
        <taxon>Heteroderidae</taxon>
        <taxon>Heteroderinae</taxon>
        <taxon>Globodera</taxon>
    </lineage>
</organism>
<dbReference type="AlphaFoldDB" id="A0A914IE81"/>
<evidence type="ECO:0000313" key="2">
    <source>
        <dbReference type="WBParaSite" id="Gr19_v10_g9406.t1"/>
    </source>
</evidence>
<dbReference type="Proteomes" id="UP000887572">
    <property type="component" value="Unplaced"/>
</dbReference>
<protein>
    <submittedName>
        <fullName evidence="2">Uncharacterized protein</fullName>
    </submittedName>
</protein>
<accession>A0A914IE81</accession>
<name>A0A914IE81_GLORO</name>
<proteinExistence type="predicted"/>
<dbReference type="WBParaSite" id="Gr19_v10_g9406.t1">
    <property type="protein sequence ID" value="Gr19_v10_g9406.t1"/>
    <property type="gene ID" value="Gr19_v10_g9406"/>
</dbReference>
<evidence type="ECO:0000313" key="1">
    <source>
        <dbReference type="Proteomes" id="UP000887572"/>
    </source>
</evidence>
<reference evidence="2" key="1">
    <citation type="submission" date="2022-11" db="UniProtKB">
        <authorList>
            <consortium name="WormBaseParasite"/>
        </authorList>
    </citation>
    <scope>IDENTIFICATION</scope>
</reference>
<sequence>MCAARLCALRAYVRGAPMCAARLCARRAYVRGAPMCAVHLRGAFFCAARLCARRANVRGALRCAARYCVRRAYVRGALMCAAHFFARRAKPPGDTWKLISRLRTPNKILQFIADVAEHISLQEQRIHSELYGCVEEQNTDLAKLPSNIGWDV</sequence>